<protein>
    <recommendedName>
        <fullName evidence="4">DUF4919 domain-containing protein</fullName>
    </recommendedName>
</protein>
<evidence type="ECO:0000313" key="3">
    <source>
        <dbReference type="Proteomes" id="UP001199816"/>
    </source>
</evidence>
<name>A0ABS8PW31_9BACT</name>
<organism evidence="2 3">
    <name type="scientific">Niabella pedocola</name>
    <dbReference type="NCBI Taxonomy" id="1752077"/>
    <lineage>
        <taxon>Bacteria</taxon>
        <taxon>Pseudomonadati</taxon>
        <taxon>Bacteroidota</taxon>
        <taxon>Chitinophagia</taxon>
        <taxon>Chitinophagales</taxon>
        <taxon>Chitinophagaceae</taxon>
        <taxon>Niabella</taxon>
    </lineage>
</organism>
<evidence type="ECO:0000313" key="2">
    <source>
        <dbReference type="EMBL" id="MCD2425277.1"/>
    </source>
</evidence>
<accession>A0ABS8PW31</accession>
<evidence type="ECO:0000256" key="1">
    <source>
        <dbReference type="SAM" id="SignalP"/>
    </source>
</evidence>
<proteinExistence type="predicted"/>
<dbReference type="Proteomes" id="UP001199816">
    <property type="component" value="Unassembled WGS sequence"/>
</dbReference>
<keyword evidence="3" id="KW-1185">Reference proteome</keyword>
<comment type="caution">
    <text evidence="2">The sequence shown here is derived from an EMBL/GenBank/DDBJ whole genome shotgun (WGS) entry which is preliminary data.</text>
</comment>
<gene>
    <name evidence="2" type="ORF">LQ567_20995</name>
</gene>
<sequence>MKHLLTFLFFLGIAAPASAQDQFYKVVKEYFRVNPFTGRFSDFVNAVKTDPQLTVTEDTDKTDTSLFNIQGDYKTFNPFAIRARRVEMLLGEKELVIRRRDRILDTFVFYQITGFFDSTAQTVKAVQREYKRICKKIKRDLPNGEEILLNTIKGIREGALTNLTSSGSASPPISIGWYVKEDGELALLVALRMNYVNNRAVPRGGYFSIRQYINWSALPVD</sequence>
<dbReference type="RefSeq" id="WP_231007724.1">
    <property type="nucleotide sequence ID" value="NZ_JAJNEC010000006.1"/>
</dbReference>
<reference evidence="2 3" key="1">
    <citation type="submission" date="2021-11" db="EMBL/GenBank/DDBJ databases">
        <title>Genomic of Niabella pedocola.</title>
        <authorList>
            <person name="Wu T."/>
        </authorList>
    </citation>
    <scope>NUCLEOTIDE SEQUENCE [LARGE SCALE GENOMIC DNA]</scope>
    <source>
        <strain evidence="2 3">JCM 31011</strain>
    </source>
</reference>
<feature type="chain" id="PRO_5045758469" description="DUF4919 domain-containing protein" evidence="1">
    <location>
        <begin position="20"/>
        <end position="221"/>
    </location>
</feature>
<evidence type="ECO:0008006" key="4">
    <source>
        <dbReference type="Google" id="ProtNLM"/>
    </source>
</evidence>
<keyword evidence="1" id="KW-0732">Signal</keyword>
<dbReference type="EMBL" id="JAJNEC010000006">
    <property type="protein sequence ID" value="MCD2425277.1"/>
    <property type="molecule type" value="Genomic_DNA"/>
</dbReference>
<feature type="signal peptide" evidence="1">
    <location>
        <begin position="1"/>
        <end position="19"/>
    </location>
</feature>